<dbReference type="FunFam" id="3.30.110.60:FF:000004">
    <property type="entry name" value="RNA-binding CRS1 / YhbY (CRM) domain protein"/>
    <property type="match status" value="1"/>
</dbReference>
<dbReference type="Pfam" id="PF01985">
    <property type="entry name" value="CRS1_YhbY"/>
    <property type="match status" value="1"/>
</dbReference>
<dbReference type="Proteomes" id="UP000306102">
    <property type="component" value="Unassembled WGS sequence"/>
</dbReference>
<proteinExistence type="predicted"/>
<evidence type="ECO:0000313" key="5">
    <source>
        <dbReference type="EMBL" id="THG18944.1"/>
    </source>
</evidence>
<evidence type="ECO:0000256" key="3">
    <source>
        <dbReference type="SAM" id="MobiDB-lite"/>
    </source>
</evidence>
<feature type="compositionally biased region" description="Low complexity" evidence="3">
    <location>
        <begin position="133"/>
        <end position="144"/>
    </location>
</feature>
<sequence length="339" mass="36705">MGCCNGAAGVEGKLEGSEAVELGWIRSKVGEVTVIIQTTGEVPVFVRNLRGVQTTRGIIGNGGANLIIVAFFSSDSPPFPPTTATTSLLLSSSLFKPITAIRRHTPPQLLTTSFTSLPPSLSLSPHQPPLLSPPHSLSTSQPTLEPKIEDQLDDNDDDDDDGEFEIGKGDFESEEEEEEIVGDVEERALNPSPLKLPSLSVKEKKELTSYAHGLGRKLKTQQVGKSGVTDSVATALIETLEANELLKLKIHNSCPGELDDVVKRLQQSTGSVVVGQIGRTVILYRPSLTKLKAEEKKKQAQRVFRRKQQAFKSSFENKGQLSRLSGHGRRGSSRFSSSP</sequence>
<dbReference type="SUPFAM" id="SSF75471">
    <property type="entry name" value="YhbY-like"/>
    <property type="match status" value="1"/>
</dbReference>
<dbReference type="GO" id="GO:0003723">
    <property type="term" value="F:RNA binding"/>
    <property type="evidence" value="ECO:0007669"/>
    <property type="project" value="UniProtKB-UniRule"/>
</dbReference>
<protein>
    <recommendedName>
        <fullName evidence="4">CRM domain-containing protein</fullName>
    </recommendedName>
</protein>
<dbReference type="PROSITE" id="PS51295">
    <property type="entry name" value="CRM"/>
    <property type="match status" value="1"/>
</dbReference>
<evidence type="ECO:0000256" key="2">
    <source>
        <dbReference type="PROSITE-ProRule" id="PRU00626"/>
    </source>
</evidence>
<keyword evidence="1 2" id="KW-0694">RNA-binding</keyword>
<dbReference type="AlphaFoldDB" id="A0A4S4ERE1"/>
<dbReference type="InterPro" id="IPR001890">
    <property type="entry name" value="RNA-binding_CRM"/>
</dbReference>
<dbReference type="STRING" id="542762.A0A4S4ERE1"/>
<reference evidence="5 6" key="1">
    <citation type="journal article" date="2018" name="Proc. Natl. Acad. Sci. U.S.A.">
        <title>Draft genome sequence of Camellia sinensis var. sinensis provides insights into the evolution of the tea genome and tea quality.</title>
        <authorList>
            <person name="Wei C."/>
            <person name="Yang H."/>
            <person name="Wang S."/>
            <person name="Zhao J."/>
            <person name="Liu C."/>
            <person name="Gao L."/>
            <person name="Xia E."/>
            <person name="Lu Y."/>
            <person name="Tai Y."/>
            <person name="She G."/>
            <person name="Sun J."/>
            <person name="Cao H."/>
            <person name="Tong W."/>
            <person name="Gao Q."/>
            <person name="Li Y."/>
            <person name="Deng W."/>
            <person name="Jiang X."/>
            <person name="Wang W."/>
            <person name="Chen Q."/>
            <person name="Zhang S."/>
            <person name="Li H."/>
            <person name="Wu J."/>
            <person name="Wang P."/>
            <person name="Li P."/>
            <person name="Shi C."/>
            <person name="Zheng F."/>
            <person name="Jian J."/>
            <person name="Huang B."/>
            <person name="Shan D."/>
            <person name="Shi M."/>
            <person name="Fang C."/>
            <person name="Yue Y."/>
            <person name="Li F."/>
            <person name="Li D."/>
            <person name="Wei S."/>
            <person name="Han B."/>
            <person name="Jiang C."/>
            <person name="Yin Y."/>
            <person name="Xia T."/>
            <person name="Zhang Z."/>
            <person name="Bennetzen J.L."/>
            <person name="Zhao S."/>
            <person name="Wan X."/>
        </authorList>
    </citation>
    <scope>NUCLEOTIDE SEQUENCE [LARGE SCALE GENOMIC DNA]</scope>
    <source>
        <strain evidence="6">cv. Shuchazao</strain>
        <tissue evidence="5">Leaf</tissue>
    </source>
</reference>
<dbReference type="EMBL" id="SDRB02002749">
    <property type="protein sequence ID" value="THG18944.1"/>
    <property type="molecule type" value="Genomic_DNA"/>
</dbReference>
<keyword evidence="6" id="KW-1185">Reference proteome</keyword>
<feature type="domain" description="CRM" evidence="4">
    <location>
        <begin position="197"/>
        <end position="296"/>
    </location>
</feature>
<organism evidence="5 6">
    <name type="scientific">Camellia sinensis var. sinensis</name>
    <name type="common">China tea</name>
    <dbReference type="NCBI Taxonomy" id="542762"/>
    <lineage>
        <taxon>Eukaryota</taxon>
        <taxon>Viridiplantae</taxon>
        <taxon>Streptophyta</taxon>
        <taxon>Embryophyta</taxon>
        <taxon>Tracheophyta</taxon>
        <taxon>Spermatophyta</taxon>
        <taxon>Magnoliopsida</taxon>
        <taxon>eudicotyledons</taxon>
        <taxon>Gunneridae</taxon>
        <taxon>Pentapetalae</taxon>
        <taxon>asterids</taxon>
        <taxon>Ericales</taxon>
        <taxon>Theaceae</taxon>
        <taxon>Camellia</taxon>
    </lineage>
</organism>
<dbReference type="Gene3D" id="3.30.110.60">
    <property type="entry name" value="YhbY-like"/>
    <property type="match status" value="1"/>
</dbReference>
<dbReference type="SMART" id="SM01103">
    <property type="entry name" value="CRS1_YhbY"/>
    <property type="match status" value="1"/>
</dbReference>
<evidence type="ECO:0000259" key="4">
    <source>
        <dbReference type="PROSITE" id="PS51295"/>
    </source>
</evidence>
<feature type="compositionally biased region" description="Acidic residues" evidence="3">
    <location>
        <begin position="151"/>
        <end position="164"/>
    </location>
</feature>
<feature type="region of interest" description="Disordered" evidence="3">
    <location>
        <begin position="310"/>
        <end position="339"/>
    </location>
</feature>
<dbReference type="GO" id="GO:0009507">
    <property type="term" value="C:chloroplast"/>
    <property type="evidence" value="ECO:0007669"/>
    <property type="project" value="TreeGrafter"/>
</dbReference>
<evidence type="ECO:0000313" key="6">
    <source>
        <dbReference type="Proteomes" id="UP000306102"/>
    </source>
</evidence>
<comment type="caution">
    <text evidence="5">The sequence shown here is derived from an EMBL/GenBank/DDBJ whole genome shotgun (WGS) entry which is preliminary data.</text>
</comment>
<dbReference type="PANTHER" id="PTHR47714:SF1">
    <property type="entry name" value="RNA-BINDING CRS1 _ YHBY (CRM) DOMAIN PROTEIN"/>
    <property type="match status" value="1"/>
</dbReference>
<dbReference type="PANTHER" id="PTHR47714">
    <property type="entry name" value="CRS1/YHBY DOMAIN CONTAINING PROTEIN, EXPRESSED"/>
    <property type="match status" value="1"/>
</dbReference>
<evidence type="ECO:0000256" key="1">
    <source>
        <dbReference type="ARBA" id="ARBA00022884"/>
    </source>
</evidence>
<accession>A0A4S4ERE1</accession>
<gene>
    <name evidence="5" type="ORF">TEA_029293</name>
</gene>
<name>A0A4S4ERE1_CAMSN</name>
<dbReference type="InterPro" id="IPR035920">
    <property type="entry name" value="YhbY-like_sf"/>
</dbReference>
<feature type="region of interest" description="Disordered" evidence="3">
    <location>
        <begin position="118"/>
        <end position="177"/>
    </location>
</feature>